<reference evidence="1 2" key="1">
    <citation type="submission" date="2020-01" db="EMBL/GenBank/DDBJ databases">
        <authorList>
            <person name="Lee S.D."/>
        </authorList>
    </citation>
    <scope>NUCLEOTIDE SEQUENCE [LARGE SCALE GENOMIC DNA]</scope>
    <source>
        <strain evidence="1 2">SAP-1</strain>
    </source>
</reference>
<keyword evidence="2" id="KW-1185">Reference proteome</keyword>
<dbReference type="Proteomes" id="UP000585363">
    <property type="component" value="Unassembled WGS sequence"/>
</dbReference>
<evidence type="ECO:0000313" key="1">
    <source>
        <dbReference type="EMBL" id="NMP27428.1"/>
    </source>
</evidence>
<dbReference type="AlphaFoldDB" id="A0A848MGE5"/>
<organism evidence="1 2">
    <name type="scientific">Rouxiella aceris</name>
    <dbReference type="NCBI Taxonomy" id="2703884"/>
    <lineage>
        <taxon>Bacteria</taxon>
        <taxon>Pseudomonadati</taxon>
        <taxon>Pseudomonadota</taxon>
        <taxon>Gammaproteobacteria</taxon>
        <taxon>Enterobacterales</taxon>
        <taxon>Yersiniaceae</taxon>
        <taxon>Rouxiella</taxon>
    </lineage>
</organism>
<proteinExistence type="predicted"/>
<evidence type="ECO:0000313" key="2">
    <source>
        <dbReference type="Proteomes" id="UP000585363"/>
    </source>
</evidence>
<protein>
    <submittedName>
        <fullName evidence="1">Uncharacterized protein</fullName>
    </submittedName>
</protein>
<name>A0A848MGE5_9GAMM</name>
<sequence>MLADYSSCCQHAAQQAEISELWPPTCASLRDPVLFSHMPFTLQKQDVQKVSLGNHHFYWLNAKAGHTLSLLMDIEGVNAISACDRRLDFIHQGIKSLAPVCQQELAFIADFISAWVWLSPAQKTANYGSASFYEIPHVAFISDAALFFIPPCHSLSRELGVIGLIENLYHEALHHQVHSYCAFKQPYYCKDNLDHNKLWFPYRTDRSFSYAQAFNACYVYGEIIRFRGKMAEYLAHIDNTAPLSEAISSARMMWLTLAGALFAVKEAFLPPWQGLIETWYLQTQAESPQPLIVATDK</sequence>
<gene>
    <name evidence="1" type="ORF">GW590_11180</name>
</gene>
<accession>A0A848MGE5</accession>
<reference evidence="1 2" key="2">
    <citation type="submission" date="2020-06" db="EMBL/GenBank/DDBJ databases">
        <title>Polyphasic characterization of a Rahnella strain isolated from tree sap.</title>
        <authorList>
            <person name="Kim I.S."/>
        </authorList>
    </citation>
    <scope>NUCLEOTIDE SEQUENCE [LARGE SCALE GENOMIC DNA]</scope>
    <source>
        <strain evidence="1 2">SAP-1</strain>
    </source>
</reference>
<dbReference type="RefSeq" id="WP_169403138.1">
    <property type="nucleotide sequence ID" value="NZ_JAADJU010000005.1"/>
</dbReference>
<dbReference type="EMBL" id="JAADJU010000005">
    <property type="protein sequence ID" value="NMP27428.1"/>
    <property type="molecule type" value="Genomic_DNA"/>
</dbReference>
<comment type="caution">
    <text evidence="1">The sequence shown here is derived from an EMBL/GenBank/DDBJ whole genome shotgun (WGS) entry which is preliminary data.</text>
</comment>